<organism evidence="1 2">
    <name type="scientific">Caballeronia sordidicola</name>
    <name type="common">Burkholderia sordidicola</name>
    <dbReference type="NCBI Taxonomy" id="196367"/>
    <lineage>
        <taxon>Bacteria</taxon>
        <taxon>Pseudomonadati</taxon>
        <taxon>Pseudomonadota</taxon>
        <taxon>Betaproteobacteria</taxon>
        <taxon>Burkholderiales</taxon>
        <taxon>Burkholderiaceae</taxon>
        <taxon>Caballeronia</taxon>
    </lineage>
</organism>
<dbReference type="EMBL" id="MTHB01000251">
    <property type="protein sequence ID" value="OXC73415.1"/>
    <property type="molecule type" value="Genomic_DNA"/>
</dbReference>
<dbReference type="AlphaFoldDB" id="A0A226WQE6"/>
<proteinExistence type="predicted"/>
<name>A0A226WQE6_CABSO</name>
<accession>A0A226WQE6</accession>
<comment type="caution">
    <text evidence="1">The sequence shown here is derived from an EMBL/GenBank/DDBJ whole genome shotgun (WGS) entry which is preliminary data.</text>
</comment>
<reference evidence="2" key="1">
    <citation type="submission" date="2017-01" db="EMBL/GenBank/DDBJ databases">
        <title>Genome Analysis of Deinococcus marmoris KOPRI26562.</title>
        <authorList>
            <person name="Kim J.H."/>
            <person name="Oh H.-M."/>
        </authorList>
    </citation>
    <scope>NUCLEOTIDE SEQUENCE [LARGE SCALE GENOMIC DNA]</scope>
    <source>
        <strain evidence="2">PAMC 26633</strain>
    </source>
</reference>
<evidence type="ECO:0000313" key="2">
    <source>
        <dbReference type="Proteomes" id="UP000214720"/>
    </source>
</evidence>
<gene>
    <name evidence="1" type="ORF">BSU04_37095</name>
</gene>
<dbReference type="Proteomes" id="UP000214720">
    <property type="component" value="Unassembled WGS sequence"/>
</dbReference>
<sequence length="39" mass="4134">MNASERSDNTERLAGEGVADALTRLTLKSVRCGGMVAPR</sequence>
<evidence type="ECO:0000313" key="1">
    <source>
        <dbReference type="EMBL" id="OXC73415.1"/>
    </source>
</evidence>
<protein>
    <submittedName>
        <fullName evidence="1">Uncharacterized protein</fullName>
    </submittedName>
</protein>